<name>A0A9N8YR20_9GLOM</name>
<evidence type="ECO:0000256" key="2">
    <source>
        <dbReference type="SAM" id="SignalP"/>
    </source>
</evidence>
<protein>
    <submittedName>
        <fullName evidence="3">5088_t:CDS:1</fullName>
    </submittedName>
</protein>
<sequence>MLFKNILPILATFLASPFLVTAFPNGAGTCDVNAMAAGAHGASAQPNNGGADGYTITTAMNGASYDITLNGPKPIKGLLIYVVNAKGDRIGDFKIPTGLQQKQCNGTGVNTLTHKDSTLKTLPMKLSYSSGGVKTGQWKVMSLVVQDFKDWNKLDDTTFDLATGKVVSGTSGTSDASSNSSSSGSGYGASGASHQADISFTVYAYSTIVALVFLMQTMNRL</sequence>
<reference evidence="3" key="1">
    <citation type="submission" date="2021-06" db="EMBL/GenBank/DDBJ databases">
        <authorList>
            <person name="Kallberg Y."/>
            <person name="Tangrot J."/>
            <person name="Rosling A."/>
        </authorList>
    </citation>
    <scope>NUCLEOTIDE SEQUENCE</scope>
    <source>
        <strain evidence="3">FL130A</strain>
    </source>
</reference>
<keyword evidence="4" id="KW-1185">Reference proteome</keyword>
<comment type="caution">
    <text evidence="3">The sequence shown here is derived from an EMBL/GenBank/DDBJ whole genome shotgun (WGS) entry which is preliminary data.</text>
</comment>
<dbReference type="OrthoDB" id="2404727at2759"/>
<evidence type="ECO:0000313" key="3">
    <source>
        <dbReference type="EMBL" id="CAG8440519.1"/>
    </source>
</evidence>
<dbReference type="Proteomes" id="UP000789508">
    <property type="component" value="Unassembled WGS sequence"/>
</dbReference>
<evidence type="ECO:0000256" key="1">
    <source>
        <dbReference type="SAM" id="MobiDB-lite"/>
    </source>
</evidence>
<feature type="compositionally biased region" description="Low complexity" evidence="1">
    <location>
        <begin position="168"/>
        <end position="184"/>
    </location>
</feature>
<dbReference type="Gene3D" id="2.60.40.4060">
    <property type="entry name" value="Reeler domain"/>
    <property type="match status" value="1"/>
</dbReference>
<accession>A0A9N8YR20</accession>
<dbReference type="AlphaFoldDB" id="A0A9N8YR20"/>
<feature type="signal peptide" evidence="2">
    <location>
        <begin position="1"/>
        <end position="22"/>
    </location>
</feature>
<keyword evidence="2" id="KW-0732">Signal</keyword>
<dbReference type="InterPro" id="IPR042307">
    <property type="entry name" value="Reeler_sf"/>
</dbReference>
<organism evidence="3 4">
    <name type="scientific">Ambispora leptoticha</name>
    <dbReference type="NCBI Taxonomy" id="144679"/>
    <lineage>
        <taxon>Eukaryota</taxon>
        <taxon>Fungi</taxon>
        <taxon>Fungi incertae sedis</taxon>
        <taxon>Mucoromycota</taxon>
        <taxon>Glomeromycotina</taxon>
        <taxon>Glomeromycetes</taxon>
        <taxon>Archaeosporales</taxon>
        <taxon>Ambisporaceae</taxon>
        <taxon>Ambispora</taxon>
    </lineage>
</organism>
<evidence type="ECO:0000313" key="4">
    <source>
        <dbReference type="Proteomes" id="UP000789508"/>
    </source>
</evidence>
<gene>
    <name evidence="3" type="ORF">ALEPTO_LOCUS272</name>
</gene>
<feature type="region of interest" description="Disordered" evidence="1">
    <location>
        <begin position="168"/>
        <end position="188"/>
    </location>
</feature>
<proteinExistence type="predicted"/>
<feature type="chain" id="PRO_5040258498" evidence="2">
    <location>
        <begin position="23"/>
        <end position="221"/>
    </location>
</feature>
<dbReference type="EMBL" id="CAJVPS010000013">
    <property type="protein sequence ID" value="CAG8440519.1"/>
    <property type="molecule type" value="Genomic_DNA"/>
</dbReference>